<dbReference type="RefSeq" id="WP_419095761.1">
    <property type="nucleotide sequence ID" value="NZ_JBEWTA010000001.1"/>
</dbReference>
<keyword evidence="3" id="KW-0472">Membrane</keyword>
<dbReference type="Proteomes" id="UP001549366">
    <property type="component" value="Unassembled WGS sequence"/>
</dbReference>
<evidence type="ECO:0000313" key="5">
    <source>
        <dbReference type="Proteomes" id="UP001549366"/>
    </source>
</evidence>
<keyword evidence="3" id="KW-1133">Transmembrane helix</keyword>
<proteinExistence type="inferred from homology"/>
<keyword evidence="3" id="KW-0812">Transmembrane</keyword>
<name>A0ABV2SJW0_9GAMM</name>
<feature type="transmembrane region" description="Helical" evidence="3">
    <location>
        <begin position="16"/>
        <end position="37"/>
    </location>
</feature>
<evidence type="ECO:0000313" key="4">
    <source>
        <dbReference type="EMBL" id="MET4758051.1"/>
    </source>
</evidence>
<dbReference type="InterPro" id="IPR045584">
    <property type="entry name" value="Pilin-like"/>
</dbReference>
<dbReference type="Gene3D" id="3.30.700.10">
    <property type="entry name" value="Glycoprotein, Type 4 Pilin"/>
    <property type="match status" value="1"/>
</dbReference>
<dbReference type="PROSITE" id="PS00409">
    <property type="entry name" value="PROKAR_NTER_METHYL"/>
    <property type="match status" value="1"/>
</dbReference>
<comment type="caution">
    <text evidence="4">The sequence shown here is derived from an EMBL/GenBank/DDBJ whole genome shotgun (WGS) entry which is preliminary data.</text>
</comment>
<protein>
    <submittedName>
        <fullName evidence="4">Type IV pilus assembly protein PilA</fullName>
    </submittedName>
</protein>
<dbReference type="PANTHER" id="PTHR30093">
    <property type="entry name" value="GENERAL SECRETION PATHWAY PROTEIN G"/>
    <property type="match status" value="1"/>
</dbReference>
<evidence type="ECO:0000256" key="2">
    <source>
        <dbReference type="ARBA" id="ARBA00022481"/>
    </source>
</evidence>
<comment type="similarity">
    <text evidence="1">Belongs to the N-Me-Phe pilin family.</text>
</comment>
<evidence type="ECO:0000256" key="1">
    <source>
        <dbReference type="ARBA" id="ARBA00005233"/>
    </source>
</evidence>
<dbReference type="InterPro" id="IPR012902">
    <property type="entry name" value="N_methyl_site"/>
</dbReference>
<dbReference type="Pfam" id="PF07963">
    <property type="entry name" value="N_methyl"/>
    <property type="match status" value="1"/>
</dbReference>
<dbReference type="EMBL" id="JBEWTB010000002">
    <property type="protein sequence ID" value="MET4758051.1"/>
    <property type="molecule type" value="Genomic_DNA"/>
</dbReference>
<dbReference type="NCBIfam" id="TIGR02532">
    <property type="entry name" value="IV_pilin_GFxxxE"/>
    <property type="match status" value="1"/>
</dbReference>
<dbReference type="PANTHER" id="PTHR30093:SF34">
    <property type="entry name" value="PREPILIN PEPTIDASE-DEPENDENT PROTEIN D"/>
    <property type="match status" value="1"/>
</dbReference>
<reference evidence="4 5" key="1">
    <citation type="submission" date="2024-06" db="EMBL/GenBank/DDBJ databases">
        <title>Genomic Encyclopedia of Type Strains, Phase V (KMG-V): Genome sequencing to study the core and pangenomes of soil and plant-associated prokaryotes.</title>
        <authorList>
            <person name="Whitman W."/>
        </authorList>
    </citation>
    <scope>NUCLEOTIDE SEQUENCE [LARGE SCALE GENOMIC DNA]</scope>
    <source>
        <strain evidence="4 5">NE40</strain>
    </source>
</reference>
<sequence>MIEDEKMKTRMSGNRGFTLIELMIVVAIIGILAAVAIPQYQNYTRNATVNAAMQEASSYKTAISICLQSRSLTNCDLGEGGVPAAPAAPTGGTAIIGAGTPDTASFTITPGGPFDAQSLTMTPNATGNSWVLTCAGTGTGDVNLCNNDSVEAFIAQFSS</sequence>
<accession>A0ABV2SJW0</accession>
<organism evidence="4 5">
    <name type="scientific">Endozoicomonas lisbonensis</name>
    <dbReference type="NCBI Taxonomy" id="3120522"/>
    <lineage>
        <taxon>Bacteria</taxon>
        <taxon>Pseudomonadati</taxon>
        <taxon>Pseudomonadota</taxon>
        <taxon>Gammaproteobacteria</taxon>
        <taxon>Oceanospirillales</taxon>
        <taxon>Endozoicomonadaceae</taxon>
        <taxon>Endozoicomonas</taxon>
    </lineage>
</organism>
<dbReference type="SUPFAM" id="SSF54523">
    <property type="entry name" value="Pili subunits"/>
    <property type="match status" value="1"/>
</dbReference>
<evidence type="ECO:0000256" key="3">
    <source>
        <dbReference type="SAM" id="Phobius"/>
    </source>
</evidence>
<gene>
    <name evidence="4" type="ORF">V5J35_003243</name>
</gene>
<keyword evidence="2" id="KW-0488">Methylation</keyword>
<keyword evidence="5" id="KW-1185">Reference proteome</keyword>